<keyword evidence="1" id="KW-0175">Coiled coil</keyword>
<feature type="transmembrane region" description="Helical" evidence="2">
    <location>
        <begin position="683"/>
        <end position="705"/>
    </location>
</feature>
<protein>
    <submittedName>
        <fullName evidence="3">Uncharacterized protein</fullName>
    </submittedName>
</protein>
<dbReference type="STRING" id="142842.SAMN02745118_00946"/>
<reference evidence="4" key="1">
    <citation type="submission" date="2017-02" db="EMBL/GenBank/DDBJ databases">
        <authorList>
            <person name="Varghese N."/>
            <person name="Submissions S."/>
        </authorList>
    </citation>
    <scope>NUCLEOTIDE SEQUENCE [LARGE SCALE GENOMIC DNA]</scope>
    <source>
        <strain evidence="4">ATCC BAA-73</strain>
    </source>
</reference>
<keyword evidence="2" id="KW-1133">Transmembrane helix</keyword>
<sequence length="820" mass="92194">MEILRHEFRKDLLIWLIVVLLIGSSLAAGIGYLADKYFGDTVDGILGDYGKYDFLLTISQEMNDSTYRKVKKKVAKELPGSELKKGITVAGKANYFLQIDDEFRNREVFSRIEDEYEQIVGLENVSLITEPKLSIQGMVGNVNQILIKKFSAIPEVDFVLSVSSGLEVIFKSTTDLNSAKSEIEEILDEYEVLQLRFPIEEDSEKIAKMSNDLRNQLKDEFSSSDIKGLGAGQRANLDDLVKTMNQMKSFLLKYATIVQVEIPDDLQIDKGNNLVIAGQGKETLDIGEKATSKSIKLTPLEIKEGVLKTLITQGDGSQITREYVYLLDNSGKITKKVGKVEVKRPRFLLKKAADETEEVVPKLSGILTNAEQINQKLLTWLNSYQDGLDKVGNLKSDLTKQKNKLNDFALNNQKDIKEFLDIVSKITDITTSLEASLTRLDSLQEELLHMDSNFRTFERNLEKQVTLLSLAGADNKRLIELRKSIHQLRQQVTSQTDTIVGKINQYNPLLNKLRNWNNKLESFKKVLQAGANSKISSKEINELFKVVSGNIGDTVKGLNNINQSQLEEKLLNLREGLLKLDKLNFGLISEQLRYLQTTLPNLKDEEITGTIQLLNKYLAGQVVPGDAAYFLINNKIDKSRLKKVVNNYFTRLPVNQVFTKVGIIKPNVRGELYRILGEVRETLTALIALIFTGLVLFVDQTLVMVTIQKMKSQEDRRFVRFLKSSYLYGMLLGGLLLSSIFYISKAKLPYLGVGSIFIVGAVLGVLAAKKATAINPIDESEILAGEALGLEYTEIMHEIAIPNGRPGFLTLLNRRQMIFK</sequence>
<evidence type="ECO:0000256" key="2">
    <source>
        <dbReference type="SAM" id="Phobius"/>
    </source>
</evidence>
<dbReference type="EMBL" id="FUWM01000007">
    <property type="protein sequence ID" value="SJZ47464.1"/>
    <property type="molecule type" value="Genomic_DNA"/>
</dbReference>
<feature type="transmembrane region" description="Helical" evidence="2">
    <location>
        <begin position="726"/>
        <end position="744"/>
    </location>
</feature>
<dbReference type="Proteomes" id="UP000190625">
    <property type="component" value="Unassembled WGS sequence"/>
</dbReference>
<name>A0A1T4KYD3_9FIRM</name>
<proteinExistence type="predicted"/>
<organism evidence="3 4">
    <name type="scientific">Selenihalanaerobacter shriftii</name>
    <dbReference type="NCBI Taxonomy" id="142842"/>
    <lineage>
        <taxon>Bacteria</taxon>
        <taxon>Bacillati</taxon>
        <taxon>Bacillota</taxon>
        <taxon>Clostridia</taxon>
        <taxon>Halanaerobiales</taxon>
        <taxon>Halobacteroidaceae</taxon>
        <taxon>Selenihalanaerobacter</taxon>
    </lineage>
</organism>
<feature type="coiled-coil region" evidence="1">
    <location>
        <begin position="176"/>
        <end position="219"/>
    </location>
</feature>
<evidence type="ECO:0000256" key="1">
    <source>
        <dbReference type="SAM" id="Coils"/>
    </source>
</evidence>
<dbReference type="OrthoDB" id="2109928at2"/>
<keyword evidence="2" id="KW-0472">Membrane</keyword>
<feature type="transmembrane region" description="Helical" evidence="2">
    <location>
        <begin position="750"/>
        <end position="768"/>
    </location>
</feature>
<dbReference type="RefSeq" id="WP_078809441.1">
    <property type="nucleotide sequence ID" value="NZ_FUWM01000007.1"/>
</dbReference>
<keyword evidence="4" id="KW-1185">Reference proteome</keyword>
<accession>A0A1T4KYD3</accession>
<gene>
    <name evidence="3" type="ORF">SAMN02745118_00946</name>
</gene>
<keyword evidence="2" id="KW-0812">Transmembrane</keyword>
<evidence type="ECO:0000313" key="3">
    <source>
        <dbReference type="EMBL" id="SJZ47464.1"/>
    </source>
</evidence>
<evidence type="ECO:0000313" key="4">
    <source>
        <dbReference type="Proteomes" id="UP000190625"/>
    </source>
</evidence>
<dbReference type="AlphaFoldDB" id="A0A1T4KYD3"/>
<feature type="transmembrane region" description="Helical" evidence="2">
    <location>
        <begin position="12"/>
        <end position="34"/>
    </location>
</feature>